<dbReference type="PANTHER" id="PTHR15665">
    <property type="entry name" value="ASTEROID PROTEIN"/>
    <property type="match status" value="1"/>
</dbReference>
<dbReference type="Ensembl" id="ENSHBUT00000017982.1">
    <property type="protein sequence ID" value="ENSHBUP00000028637.1"/>
    <property type="gene ID" value="ENSHBUG00000012530.1"/>
</dbReference>
<keyword evidence="2" id="KW-1185">Reference proteome</keyword>
<dbReference type="OMA" id="MIKCIPG"/>
<dbReference type="GeneTree" id="ENSGT00940000177964"/>
<reference evidence="1" key="2">
    <citation type="submission" date="2025-09" db="UniProtKB">
        <authorList>
            <consortium name="Ensembl"/>
        </authorList>
    </citation>
    <scope>IDENTIFICATION</scope>
</reference>
<dbReference type="Proteomes" id="UP000264840">
    <property type="component" value="Unplaced"/>
</dbReference>
<proteinExistence type="predicted"/>
<dbReference type="Gene3D" id="3.40.50.12690">
    <property type="match status" value="1"/>
</dbReference>
<evidence type="ECO:0000313" key="1">
    <source>
        <dbReference type="Ensembl" id="ENSHBUP00000028637.1"/>
    </source>
</evidence>
<protein>
    <recommendedName>
        <fullName evidence="3">SGNH hydrolase-type esterase domain-containing protein</fullName>
    </recommendedName>
</protein>
<dbReference type="STRING" id="8153.ENSHBUP00000028637"/>
<evidence type="ECO:0008006" key="3">
    <source>
        <dbReference type="Google" id="ProtNLM"/>
    </source>
</evidence>
<evidence type="ECO:0000313" key="2">
    <source>
        <dbReference type="Proteomes" id="UP000264840"/>
    </source>
</evidence>
<dbReference type="Gene3D" id="3.40.50.12700">
    <property type="match status" value="1"/>
</dbReference>
<dbReference type="PANTHER" id="PTHR15665:SF1">
    <property type="entry name" value="PROTEIN ASTEROID HOMOLOG 1"/>
    <property type="match status" value="1"/>
</dbReference>
<name>A0A3Q3CR32_HAPBU</name>
<sequence length="284" mass="32062">MKALKDEGVSNWQPRVAHAFSQWQCCMRQSLHLNQLLCSPLPEPQCARLYCGPLLHRLADEDIIKQLQKTLNGQKKEIYKNLKTILNLKPFLNHSKSTGEGSSSEEECQQLQKTEEEENLDQDLIINLGNLHIMESNLVIGDSALRNVQLKTPGTMIKCIPGAIAPDIEADLRLAKHRFQKIVIHVGSNDIQLQQFEDTKNSIASVCNFARTMSHAVAFSGPLPNETMLSLNRWLLEWCPENSVVFIDNWQTFSENPGLIEEDGIHPTLDGTALISRHLDEFLS</sequence>
<reference evidence="1" key="1">
    <citation type="submission" date="2025-08" db="UniProtKB">
        <authorList>
            <consortium name="Ensembl"/>
        </authorList>
    </citation>
    <scope>IDENTIFICATION</scope>
</reference>
<accession>A0A3Q3CR32</accession>
<dbReference type="InterPro" id="IPR026832">
    <property type="entry name" value="Asteroid"/>
</dbReference>
<organism evidence="1 2">
    <name type="scientific">Haplochromis burtoni</name>
    <name type="common">Burton's mouthbrooder</name>
    <name type="synonym">Chromis burtoni</name>
    <dbReference type="NCBI Taxonomy" id="8153"/>
    <lineage>
        <taxon>Eukaryota</taxon>
        <taxon>Metazoa</taxon>
        <taxon>Chordata</taxon>
        <taxon>Craniata</taxon>
        <taxon>Vertebrata</taxon>
        <taxon>Euteleostomi</taxon>
        <taxon>Actinopterygii</taxon>
        <taxon>Neopterygii</taxon>
        <taxon>Teleostei</taxon>
        <taxon>Neoteleostei</taxon>
        <taxon>Acanthomorphata</taxon>
        <taxon>Ovalentaria</taxon>
        <taxon>Cichlomorphae</taxon>
        <taxon>Cichliformes</taxon>
        <taxon>Cichlidae</taxon>
        <taxon>African cichlids</taxon>
        <taxon>Pseudocrenilabrinae</taxon>
        <taxon>Haplochromini</taxon>
        <taxon>Haplochromis</taxon>
    </lineage>
</organism>
<dbReference type="SUPFAM" id="SSF52266">
    <property type="entry name" value="SGNH hydrolase"/>
    <property type="match status" value="1"/>
</dbReference>
<dbReference type="AlphaFoldDB" id="A0A3Q3CR32"/>